<dbReference type="AlphaFoldDB" id="H3AJW4"/>
<dbReference type="GO" id="GO:0042995">
    <property type="term" value="C:cell projection"/>
    <property type="evidence" value="ECO:0007669"/>
    <property type="project" value="UniProtKB-SubCell"/>
</dbReference>
<comment type="similarity">
    <text evidence="15">Belongs to the Nogo receptor family.</text>
</comment>
<dbReference type="GO" id="GO:1905573">
    <property type="term" value="F:ganglioside GM1 binding"/>
    <property type="evidence" value="ECO:0007669"/>
    <property type="project" value="TreeGrafter"/>
</dbReference>
<dbReference type="OMA" id="MWLNLLP"/>
<keyword evidence="19" id="KW-1185">Reference proteome</keyword>
<evidence type="ECO:0000256" key="15">
    <source>
        <dbReference type="ARBA" id="ARBA00038236"/>
    </source>
</evidence>
<feature type="signal peptide" evidence="17">
    <location>
        <begin position="1"/>
        <end position="17"/>
    </location>
</feature>
<dbReference type="STRING" id="7897.ENSLACP00000009935"/>
<dbReference type="Gene3D" id="3.80.10.10">
    <property type="entry name" value="Ribonuclease Inhibitor"/>
    <property type="match status" value="1"/>
</dbReference>
<dbReference type="InParanoid" id="H3AJW4"/>
<evidence type="ECO:0000256" key="6">
    <source>
        <dbReference type="ARBA" id="ARBA00022475"/>
    </source>
</evidence>
<reference evidence="19" key="1">
    <citation type="submission" date="2011-08" db="EMBL/GenBank/DDBJ databases">
        <title>The draft genome of Latimeria chalumnae.</title>
        <authorList>
            <person name="Di Palma F."/>
            <person name="Alfoldi J."/>
            <person name="Johnson J."/>
            <person name="Berlin A."/>
            <person name="Gnerre S."/>
            <person name="Jaffe D."/>
            <person name="MacCallum I."/>
            <person name="Young S."/>
            <person name="Walker B.J."/>
            <person name="Lander E."/>
            <person name="Lindblad-Toh K."/>
        </authorList>
    </citation>
    <scope>NUCLEOTIDE SEQUENCE [LARGE SCALE GENOMIC DNA]</scope>
    <source>
        <strain evidence="19">Wild caught</strain>
    </source>
</reference>
<dbReference type="GO" id="GO:0035025">
    <property type="term" value="P:positive regulation of Rho protein signal transduction"/>
    <property type="evidence" value="ECO:0007669"/>
    <property type="project" value="TreeGrafter"/>
</dbReference>
<evidence type="ECO:0000256" key="10">
    <source>
        <dbReference type="ARBA" id="ARBA00023136"/>
    </source>
</evidence>
<keyword evidence="12" id="KW-0325">Glycoprotein</keyword>
<feature type="region of interest" description="Disordered" evidence="16">
    <location>
        <begin position="352"/>
        <end position="398"/>
    </location>
</feature>
<keyword evidence="13" id="KW-0966">Cell projection</keyword>
<dbReference type="InterPro" id="IPR001611">
    <property type="entry name" value="Leu-rich_rpt"/>
</dbReference>
<dbReference type="PROSITE" id="PS51450">
    <property type="entry name" value="LRR"/>
    <property type="match status" value="1"/>
</dbReference>
<keyword evidence="9" id="KW-0677">Repeat</keyword>
<keyword evidence="7" id="KW-0433">Leucine-rich repeat</keyword>
<dbReference type="Pfam" id="PF13855">
    <property type="entry name" value="LRR_8"/>
    <property type="match status" value="2"/>
</dbReference>
<dbReference type="InterPro" id="IPR050541">
    <property type="entry name" value="LRR_TM_domain-containing"/>
</dbReference>
<evidence type="ECO:0000313" key="19">
    <source>
        <dbReference type="Proteomes" id="UP000008672"/>
    </source>
</evidence>
<dbReference type="Ensembl" id="ENSLACT00000010012.1">
    <property type="protein sequence ID" value="ENSLACP00000009935.1"/>
    <property type="gene ID" value="ENSLACG00000008757.1"/>
</dbReference>
<feature type="region of interest" description="Disordered" evidence="16">
    <location>
        <begin position="424"/>
        <end position="445"/>
    </location>
</feature>
<evidence type="ECO:0000256" key="2">
    <source>
        <dbReference type="ARBA" id="ARBA00004285"/>
    </source>
</evidence>
<keyword evidence="8 17" id="KW-0732">Signal</keyword>
<evidence type="ECO:0000256" key="13">
    <source>
        <dbReference type="ARBA" id="ARBA00023273"/>
    </source>
</evidence>
<reference evidence="18" key="2">
    <citation type="submission" date="2025-08" db="UniProtKB">
        <authorList>
            <consortium name="Ensembl"/>
        </authorList>
    </citation>
    <scope>IDENTIFICATION</scope>
</reference>
<dbReference type="GO" id="GO:0045121">
    <property type="term" value="C:membrane raft"/>
    <property type="evidence" value="ECO:0007669"/>
    <property type="project" value="UniProtKB-SubCell"/>
</dbReference>
<accession>H3AJW4</accession>
<proteinExistence type="inferred from homology"/>
<evidence type="ECO:0000256" key="3">
    <source>
        <dbReference type="ARBA" id="ARBA00004316"/>
    </source>
</evidence>
<evidence type="ECO:0000256" key="8">
    <source>
        <dbReference type="ARBA" id="ARBA00022729"/>
    </source>
</evidence>
<evidence type="ECO:0000256" key="7">
    <source>
        <dbReference type="ARBA" id="ARBA00022614"/>
    </source>
</evidence>
<reference evidence="18" key="3">
    <citation type="submission" date="2025-09" db="UniProtKB">
        <authorList>
            <consortium name="Ensembl"/>
        </authorList>
    </citation>
    <scope>IDENTIFICATION</scope>
</reference>
<dbReference type="GO" id="GO:0043204">
    <property type="term" value="C:perikaryon"/>
    <property type="evidence" value="ECO:0007669"/>
    <property type="project" value="UniProtKB-SubCell"/>
</dbReference>
<keyword evidence="14" id="KW-0449">Lipoprotein</keyword>
<feature type="compositionally biased region" description="Basic and acidic residues" evidence="16">
    <location>
        <begin position="369"/>
        <end position="386"/>
    </location>
</feature>
<dbReference type="InterPro" id="IPR003591">
    <property type="entry name" value="Leu-rich_rpt_typical-subtyp"/>
</dbReference>
<dbReference type="GO" id="GO:0009897">
    <property type="term" value="C:external side of plasma membrane"/>
    <property type="evidence" value="ECO:0007669"/>
    <property type="project" value="TreeGrafter"/>
</dbReference>
<dbReference type="EMBL" id="AFYH01046431">
    <property type="status" value="NOT_ANNOTATED_CDS"/>
    <property type="molecule type" value="Genomic_DNA"/>
</dbReference>
<dbReference type="InterPro" id="IPR032675">
    <property type="entry name" value="LRR_dom_sf"/>
</dbReference>
<dbReference type="SMART" id="SM00369">
    <property type="entry name" value="LRR_TYP"/>
    <property type="match status" value="7"/>
</dbReference>
<keyword evidence="11" id="KW-0675">Receptor</keyword>
<evidence type="ECO:0000313" key="18">
    <source>
        <dbReference type="Ensembl" id="ENSLACP00000009935.1"/>
    </source>
</evidence>
<dbReference type="PANTHER" id="PTHR24369:SF174">
    <property type="entry name" value="RETICULON-4 RECEPTOR"/>
    <property type="match status" value="1"/>
</dbReference>
<evidence type="ECO:0000256" key="16">
    <source>
        <dbReference type="SAM" id="MobiDB-lite"/>
    </source>
</evidence>
<dbReference type="FunCoup" id="H3AJW4">
    <property type="interactions" value="146"/>
</dbReference>
<comment type="subcellular location">
    <subcellularLocation>
        <location evidence="1">Cell membrane</location>
    </subcellularLocation>
    <subcellularLocation>
        <location evidence="3">Cell projection</location>
    </subcellularLocation>
    <subcellularLocation>
        <location evidence="2">Membrane raft</location>
    </subcellularLocation>
    <subcellularLocation>
        <location evidence="5">Membrane</location>
        <topology evidence="5">Lipid-anchor</topology>
    </subcellularLocation>
    <subcellularLocation>
        <location evidence="4">Perikaryon</location>
    </subcellularLocation>
</comment>
<organism evidence="18 19">
    <name type="scientific">Latimeria chalumnae</name>
    <name type="common">Coelacanth</name>
    <dbReference type="NCBI Taxonomy" id="7897"/>
    <lineage>
        <taxon>Eukaryota</taxon>
        <taxon>Metazoa</taxon>
        <taxon>Chordata</taxon>
        <taxon>Craniata</taxon>
        <taxon>Vertebrata</taxon>
        <taxon>Euteleostomi</taxon>
        <taxon>Coelacanthiformes</taxon>
        <taxon>Coelacanthidae</taxon>
        <taxon>Latimeria</taxon>
    </lineage>
</organism>
<dbReference type="FunFam" id="3.80.10.10:FF:000018">
    <property type="entry name" value="Reticulon 4 receptor"/>
    <property type="match status" value="1"/>
</dbReference>
<sequence>QVLFLILFLNIQSKVESCPAACMCYSEPRTTVSCQQQGILNIPTGIPTQSQRIFLQNNKITLVRSTSFSFCYNLTVLLLFSNNISVIEPRAFHGLDKLEELDIADNVNLRSISPATFRSLTHLHTLNLHRCSLSELPVGLFQGLSSLQYLYLQDNTLQSLHDDIFVDLGNLTYLFLHGNKIKSLSENSFRGLGNLDRLLLHQNRISVVHRRSFHDLGKLVTLYLFNNNLTVLTGETMDPLVSLQYLRLNGNQWICDCRAQSLWDWFKRFKGSSSDLECHVPATLAGEDLKRLPSMALDGCLDSSSQIRTSVFRTKTRLGTLPTVEGPLMSKEGSQLCCQMDNDKSSIYDTKVKTEPSSFNSRQTPSSPHKKENISKTKNLGSDHSKNGTYKQKLNDAPVGTLSGNLDKSFDKLKPEIIHKLEPSIAPTKKRRKCPKKPRSESQCRLSQQTNCSPLHLSFSLLVVAWVSFLVT</sequence>
<evidence type="ECO:0000256" key="4">
    <source>
        <dbReference type="ARBA" id="ARBA00004484"/>
    </source>
</evidence>
<gene>
    <name evidence="18" type="primary">RTN4R</name>
</gene>
<evidence type="ECO:0000256" key="14">
    <source>
        <dbReference type="ARBA" id="ARBA00023288"/>
    </source>
</evidence>
<dbReference type="SUPFAM" id="SSF52058">
    <property type="entry name" value="L domain-like"/>
    <property type="match status" value="1"/>
</dbReference>
<evidence type="ECO:0000256" key="5">
    <source>
        <dbReference type="ARBA" id="ARBA00004635"/>
    </source>
</evidence>
<dbReference type="eggNOG" id="KOG0619">
    <property type="taxonomic scope" value="Eukaryota"/>
</dbReference>
<evidence type="ECO:0000256" key="9">
    <source>
        <dbReference type="ARBA" id="ARBA00022737"/>
    </source>
</evidence>
<dbReference type="GeneTree" id="ENSGT00940000160711"/>
<dbReference type="Proteomes" id="UP000008672">
    <property type="component" value="Unassembled WGS sequence"/>
</dbReference>
<evidence type="ECO:0000256" key="12">
    <source>
        <dbReference type="ARBA" id="ARBA00023180"/>
    </source>
</evidence>
<evidence type="ECO:0000256" key="11">
    <source>
        <dbReference type="ARBA" id="ARBA00023170"/>
    </source>
</evidence>
<feature type="compositionally biased region" description="Polar residues" evidence="16">
    <location>
        <begin position="355"/>
        <end position="367"/>
    </location>
</feature>
<protein>
    <submittedName>
        <fullName evidence="18">Reticulon 4 receptor</fullName>
    </submittedName>
</protein>
<evidence type="ECO:0000256" key="17">
    <source>
        <dbReference type="SAM" id="SignalP"/>
    </source>
</evidence>
<name>H3AJW4_LATCH</name>
<dbReference type="HOGENOM" id="CLU_000288_18_6_1"/>
<dbReference type="Pfam" id="PF00560">
    <property type="entry name" value="LRR_1"/>
    <property type="match status" value="1"/>
</dbReference>
<dbReference type="PANTHER" id="PTHR24369">
    <property type="entry name" value="ANTIGEN BSP, PUTATIVE-RELATED"/>
    <property type="match status" value="1"/>
</dbReference>
<evidence type="ECO:0000256" key="1">
    <source>
        <dbReference type="ARBA" id="ARBA00004236"/>
    </source>
</evidence>
<feature type="compositionally biased region" description="Basic residues" evidence="16">
    <location>
        <begin position="428"/>
        <end position="437"/>
    </location>
</feature>
<keyword evidence="10" id="KW-0472">Membrane</keyword>
<feature type="chain" id="PRO_5003580343" evidence="17">
    <location>
        <begin position="18"/>
        <end position="472"/>
    </location>
</feature>
<keyword evidence="6" id="KW-1003">Cell membrane</keyword>
<dbReference type="GO" id="GO:1905576">
    <property type="term" value="F:ganglioside GT1b binding"/>
    <property type="evidence" value="ECO:0007669"/>
    <property type="project" value="TreeGrafter"/>
</dbReference>